<evidence type="ECO:0000313" key="2">
    <source>
        <dbReference type="Proteomes" id="UP000693981"/>
    </source>
</evidence>
<dbReference type="AlphaFoldDB" id="A0A8T1XCF5"/>
<keyword evidence="2" id="KW-1185">Reference proteome</keyword>
<sequence length="236" mass="25966">MTTQTRDWRAEYAKAVAVEEDDAAATGSGSQQTQVCSVLAFLDLLVAEEGGECVLSQLNKRKSGGQTTKTIAVQGKEQVMSARTRLAAVAKELVIAVPELNASVSGKQASRTTKVRVLQLQILCRLLRYGGLKKQERKEAKKEIRGLLDRVALLLDAANPPSLADEDADERSPFQKFLLQQLVPRLHILMPELMRYLLKVYELVEDDEIGANQSVKDAPTTLLPPVSMIATVFFSE</sequence>
<organism evidence="1 2">
    <name type="scientific">Phytophthora boehmeriae</name>
    <dbReference type="NCBI Taxonomy" id="109152"/>
    <lineage>
        <taxon>Eukaryota</taxon>
        <taxon>Sar</taxon>
        <taxon>Stramenopiles</taxon>
        <taxon>Oomycota</taxon>
        <taxon>Peronosporomycetes</taxon>
        <taxon>Peronosporales</taxon>
        <taxon>Peronosporaceae</taxon>
        <taxon>Phytophthora</taxon>
    </lineage>
</organism>
<protein>
    <submittedName>
        <fullName evidence="1">Uncharacterized protein</fullName>
    </submittedName>
</protein>
<reference evidence="1" key="1">
    <citation type="submission" date="2021-02" db="EMBL/GenBank/DDBJ databases">
        <authorList>
            <person name="Palmer J.M."/>
        </authorList>
    </citation>
    <scope>NUCLEOTIDE SEQUENCE</scope>
    <source>
        <strain evidence="1">SCRP23</strain>
    </source>
</reference>
<comment type="caution">
    <text evidence="1">The sequence shown here is derived from an EMBL/GenBank/DDBJ whole genome shotgun (WGS) entry which is preliminary data.</text>
</comment>
<dbReference type="OrthoDB" id="128235at2759"/>
<dbReference type="Proteomes" id="UP000693981">
    <property type="component" value="Unassembled WGS sequence"/>
</dbReference>
<name>A0A8T1XCF5_9STRA</name>
<gene>
    <name evidence="1" type="ORF">PHYBOEH_011012</name>
</gene>
<proteinExistence type="predicted"/>
<accession>A0A8T1XCF5</accession>
<evidence type="ECO:0000313" key="1">
    <source>
        <dbReference type="EMBL" id="KAG7401723.1"/>
    </source>
</evidence>
<dbReference type="EMBL" id="JAGDFL010000008">
    <property type="protein sequence ID" value="KAG7401723.1"/>
    <property type="molecule type" value="Genomic_DNA"/>
</dbReference>